<evidence type="ECO:0000256" key="1">
    <source>
        <dbReference type="SAM" id="MobiDB-lite"/>
    </source>
</evidence>
<proteinExistence type="predicted"/>
<protein>
    <submittedName>
        <fullName evidence="2">Uncharacterized protein</fullName>
    </submittedName>
</protein>
<feature type="region of interest" description="Disordered" evidence="1">
    <location>
        <begin position="250"/>
        <end position="271"/>
    </location>
</feature>
<dbReference type="Proteomes" id="UP001174136">
    <property type="component" value="Unassembled WGS sequence"/>
</dbReference>
<keyword evidence="3" id="KW-1185">Reference proteome</keyword>
<reference evidence="2" key="1">
    <citation type="journal article" date="2023" name="Front. Mar. Sci.">
        <title>A new Merluccius polli reference genome to investigate the effects of global change in West African waters.</title>
        <authorList>
            <person name="Mateo J.L."/>
            <person name="Blanco-Fernandez C."/>
            <person name="Garcia-Vazquez E."/>
            <person name="Machado-Schiaffino G."/>
        </authorList>
    </citation>
    <scope>NUCLEOTIDE SEQUENCE</scope>
    <source>
        <strain evidence="2">C29</strain>
        <tissue evidence="2">Fin</tissue>
    </source>
</reference>
<dbReference type="EMBL" id="JAOPHQ010006557">
    <property type="protein sequence ID" value="KAK0131209.1"/>
    <property type="molecule type" value="Genomic_DNA"/>
</dbReference>
<evidence type="ECO:0000313" key="2">
    <source>
        <dbReference type="EMBL" id="KAK0131209.1"/>
    </source>
</evidence>
<name>A0AA47M0G7_MERPO</name>
<feature type="compositionally biased region" description="Polar residues" evidence="1">
    <location>
        <begin position="250"/>
        <end position="262"/>
    </location>
</feature>
<accession>A0AA47M0G7</accession>
<dbReference type="PANTHER" id="PTHR33332">
    <property type="entry name" value="REVERSE TRANSCRIPTASE DOMAIN-CONTAINING PROTEIN"/>
    <property type="match status" value="1"/>
</dbReference>
<feature type="region of interest" description="Disordered" evidence="1">
    <location>
        <begin position="1"/>
        <end position="22"/>
    </location>
</feature>
<dbReference type="AlphaFoldDB" id="A0AA47M0G7"/>
<evidence type="ECO:0000313" key="3">
    <source>
        <dbReference type="Proteomes" id="UP001174136"/>
    </source>
</evidence>
<sequence length="271" mass="30117">MFRRISRLSNSNHSSHLEDEGLERVRDNKSEVLIIGPDSLTHSTQNFSLNIDGSTKIRNLGVILDPTISFLPHVNHITKTAFFRNIAYCNSLLYGTTTKVLNKLQYVQDSARLLTGTRSREHITPVLRELHWLPIKHRINFKIALTTKALNNLAPPPTLPTSSITTPPPDPSGPSLPTFCKSPGLSAGLGECYRAVRTLEGLLAELLTVTPHLHNRGTPGPLQCYMRCCPTVLLSLTLAMQDQPHTCNDLSPPSDVLSCQGQRRTKHDHIR</sequence>
<organism evidence="2 3">
    <name type="scientific">Merluccius polli</name>
    <name type="common">Benguela hake</name>
    <name type="synonym">Merluccius cadenati</name>
    <dbReference type="NCBI Taxonomy" id="89951"/>
    <lineage>
        <taxon>Eukaryota</taxon>
        <taxon>Metazoa</taxon>
        <taxon>Chordata</taxon>
        <taxon>Craniata</taxon>
        <taxon>Vertebrata</taxon>
        <taxon>Euteleostomi</taxon>
        <taxon>Actinopterygii</taxon>
        <taxon>Neopterygii</taxon>
        <taxon>Teleostei</taxon>
        <taxon>Neoteleostei</taxon>
        <taxon>Acanthomorphata</taxon>
        <taxon>Zeiogadaria</taxon>
        <taxon>Gadariae</taxon>
        <taxon>Gadiformes</taxon>
        <taxon>Gadoidei</taxon>
        <taxon>Merlucciidae</taxon>
        <taxon>Merluccius</taxon>
    </lineage>
</organism>
<comment type="caution">
    <text evidence="2">The sequence shown here is derived from an EMBL/GenBank/DDBJ whole genome shotgun (WGS) entry which is preliminary data.</text>
</comment>
<gene>
    <name evidence="2" type="ORF">N1851_034075</name>
</gene>